<dbReference type="RefSeq" id="WP_146577244.1">
    <property type="nucleotide sequence ID" value="NZ_SJPM01000002.1"/>
</dbReference>
<evidence type="ECO:0000256" key="2">
    <source>
        <dbReference type="SAM" id="SignalP"/>
    </source>
</evidence>
<keyword evidence="2" id="KW-0732">Signal</keyword>
<organism evidence="3 4">
    <name type="scientific">Neorhodopirellula pilleata</name>
    <dbReference type="NCBI Taxonomy" id="2714738"/>
    <lineage>
        <taxon>Bacteria</taxon>
        <taxon>Pseudomonadati</taxon>
        <taxon>Planctomycetota</taxon>
        <taxon>Planctomycetia</taxon>
        <taxon>Pirellulales</taxon>
        <taxon>Pirellulaceae</taxon>
        <taxon>Neorhodopirellula</taxon>
    </lineage>
</organism>
<keyword evidence="4" id="KW-1185">Reference proteome</keyword>
<dbReference type="OrthoDB" id="280162at2"/>
<dbReference type="AlphaFoldDB" id="A0A5C6AVC0"/>
<dbReference type="Pfam" id="PF20371">
    <property type="entry name" value="DUF6666"/>
    <property type="match status" value="1"/>
</dbReference>
<name>A0A5C6AVC0_9BACT</name>
<protein>
    <submittedName>
        <fullName evidence="3">Uncharacterized protein</fullName>
    </submittedName>
</protein>
<accession>A0A5C6AVC0</accession>
<dbReference type="InterPro" id="IPR046607">
    <property type="entry name" value="DUF6666"/>
</dbReference>
<evidence type="ECO:0000313" key="3">
    <source>
        <dbReference type="EMBL" id="TWU02074.1"/>
    </source>
</evidence>
<feature type="chain" id="PRO_5023078852" evidence="2">
    <location>
        <begin position="40"/>
        <end position="467"/>
    </location>
</feature>
<dbReference type="EMBL" id="SJPM01000002">
    <property type="protein sequence ID" value="TWU02074.1"/>
    <property type="molecule type" value="Genomic_DNA"/>
</dbReference>
<gene>
    <name evidence="3" type="ORF">Pla100_18140</name>
</gene>
<evidence type="ECO:0000313" key="4">
    <source>
        <dbReference type="Proteomes" id="UP000316213"/>
    </source>
</evidence>
<dbReference type="Proteomes" id="UP000316213">
    <property type="component" value="Unassembled WGS sequence"/>
</dbReference>
<evidence type="ECO:0000256" key="1">
    <source>
        <dbReference type="SAM" id="MobiDB-lite"/>
    </source>
</evidence>
<feature type="signal peptide" evidence="2">
    <location>
        <begin position="1"/>
        <end position="39"/>
    </location>
</feature>
<sequence length="467" mass="51137" precursor="true">MITTSMPDADRATSIRLTFGLVFLMTCLCGLGSAPSANADGPVRVKRPQPPARMAWSPGRVEADAKAVPDQSASRRRSSAASQSAPLTSRAPRLLPDRRRSEIEQVGFLEDYGTCGPVCDCGHCGGYATDPGCGIEYEVGCGLEAACGAEVVCGAEPVCGLEAYGTCGCDACVGGLGCDTYACDTACEIDCFPLFLPILRIDWNRFEFFWGTQAYHNPMNDPATGATTQTDSGSFGFHQGFNEGRNLRPWLGADLAAQFGLRATQSNLHDEDFTNESRNQIFLTGGLFRRVDYGLQYGVVLDYLNEDWYYQADLLQLRGELSWMMSCHNFGFHWMAGVNDQNVTTRVFNEAGAVFNGTATIDASNQYRAFYRHFFASTGEWTTYIGGTDDDHFIVGSDMDIPLKSGFSMQINSTYFAPGSDGLVDHVSEGWNLGMSVVYRPGACHPANRYRRPLFDVADNGSFYTYR</sequence>
<proteinExistence type="predicted"/>
<comment type="caution">
    <text evidence="3">The sequence shown here is derived from an EMBL/GenBank/DDBJ whole genome shotgun (WGS) entry which is preliminary data.</text>
</comment>
<reference evidence="3 4" key="1">
    <citation type="submission" date="2019-02" db="EMBL/GenBank/DDBJ databases">
        <title>Deep-cultivation of Planctomycetes and their phenomic and genomic characterization uncovers novel biology.</title>
        <authorList>
            <person name="Wiegand S."/>
            <person name="Jogler M."/>
            <person name="Boedeker C."/>
            <person name="Pinto D."/>
            <person name="Vollmers J."/>
            <person name="Rivas-Marin E."/>
            <person name="Kohn T."/>
            <person name="Peeters S.H."/>
            <person name="Heuer A."/>
            <person name="Rast P."/>
            <person name="Oberbeckmann S."/>
            <person name="Bunk B."/>
            <person name="Jeske O."/>
            <person name="Meyerdierks A."/>
            <person name="Storesund J.E."/>
            <person name="Kallscheuer N."/>
            <person name="Luecker S."/>
            <person name="Lage O.M."/>
            <person name="Pohl T."/>
            <person name="Merkel B.J."/>
            <person name="Hornburger P."/>
            <person name="Mueller R.-W."/>
            <person name="Bruemmer F."/>
            <person name="Labrenz M."/>
            <person name="Spormann A.M."/>
            <person name="Op Den Camp H."/>
            <person name="Overmann J."/>
            <person name="Amann R."/>
            <person name="Jetten M.S.M."/>
            <person name="Mascher T."/>
            <person name="Medema M.H."/>
            <person name="Devos D.P."/>
            <person name="Kaster A.-K."/>
            <person name="Ovreas L."/>
            <person name="Rohde M."/>
            <person name="Galperin M.Y."/>
            <person name="Jogler C."/>
        </authorList>
    </citation>
    <scope>NUCLEOTIDE SEQUENCE [LARGE SCALE GENOMIC DNA]</scope>
    <source>
        <strain evidence="3 4">Pla100</strain>
    </source>
</reference>
<feature type="region of interest" description="Disordered" evidence="1">
    <location>
        <begin position="39"/>
        <end position="95"/>
    </location>
</feature>